<evidence type="ECO:0000313" key="3">
    <source>
        <dbReference type="Proteomes" id="UP001347796"/>
    </source>
</evidence>
<protein>
    <recommendedName>
        <fullName evidence="4">Tantalus-like domain-containing protein</fullName>
    </recommendedName>
</protein>
<reference evidence="2 3" key="1">
    <citation type="submission" date="2024-01" db="EMBL/GenBank/DDBJ databases">
        <title>The genome of the rayed Mediterranean limpet Patella caerulea (Linnaeus, 1758).</title>
        <authorList>
            <person name="Anh-Thu Weber A."/>
            <person name="Halstead-Nussloch G."/>
        </authorList>
    </citation>
    <scope>NUCLEOTIDE SEQUENCE [LARGE SCALE GENOMIC DNA]</scope>
    <source>
        <strain evidence="2">AATW-2023a</strain>
        <tissue evidence="2">Whole specimen</tissue>
    </source>
</reference>
<evidence type="ECO:0000256" key="1">
    <source>
        <dbReference type="SAM" id="MobiDB-lite"/>
    </source>
</evidence>
<gene>
    <name evidence="2" type="ORF">SNE40_006391</name>
</gene>
<proteinExistence type="predicted"/>
<feature type="compositionally biased region" description="Basic and acidic residues" evidence="1">
    <location>
        <begin position="339"/>
        <end position="356"/>
    </location>
</feature>
<name>A0AAN8JWG4_PATCE</name>
<evidence type="ECO:0008006" key="4">
    <source>
        <dbReference type="Google" id="ProtNLM"/>
    </source>
</evidence>
<accession>A0AAN8JWG4</accession>
<keyword evidence="3" id="KW-1185">Reference proteome</keyword>
<feature type="compositionally biased region" description="Polar residues" evidence="1">
    <location>
        <begin position="411"/>
        <end position="423"/>
    </location>
</feature>
<dbReference type="EMBL" id="JAZGQO010000006">
    <property type="protein sequence ID" value="KAK6183789.1"/>
    <property type="molecule type" value="Genomic_DNA"/>
</dbReference>
<sequence length="708" mass="80154">MEKKKRRRSIRNLRRQSINTFNNNEGGLNDTSVIDDSILLNGGGLTDSGNVFGTVWMDTQEESLKEQRKKRRSSILLQKPLLKLDTSSLELEMMRADITTEKSPTVLTVSPDLMKFTDNKQQSPLITPDQSFNNNLNMAFVDDFTTPVLRQLNTSTKKVYPVTPDVDEDILADSPFSVFSLYATPVTSQEILCTGSAKNLTPSSSWTLNENVSPNCIITSNPNTPYLETSDALTKTTESIDNYMNLINNEPTDITLNNSYENNSYEEHNNLSVNKLISKINPDNFNNSPSNVTNPSPLSYQLDVLNTDTPTSDPVLTPITEDKCYNLSFTSSNQAIDETNYHIEQDSSKETEENTGSRKTISPSSISESLDNIASGAMGLFNTLVRKISIRRGKSQKKTVKRLKADKNLEGNLSKTTGIGNNEQAEKNPVDAVQEVETDSNDFSSTAPLNHGGETFDTKLTMEVDEKLDNSTNVFNNCKEISPVILTDSETYPSQNVDMIDCELDNFNMTSLAESIDSQKENEMKTKRRSRRKSAEYYISSESNNIANEETESSDNIAEESNVRKSKRTRRKSLDIYQAGQMYEEEEPPQKFFISRFVKYTRPKKPVQENLEDLYMNKNYKAPLEKTWETIYESPGKSKQPSQLISKKRFRRVVDFDGFVPTKYKRRLQKASNNGWDVTGKKNNTLTDDFVQNKLSELYNYLDSSFET</sequence>
<organism evidence="2 3">
    <name type="scientific">Patella caerulea</name>
    <name type="common">Rayed Mediterranean limpet</name>
    <dbReference type="NCBI Taxonomy" id="87958"/>
    <lineage>
        <taxon>Eukaryota</taxon>
        <taxon>Metazoa</taxon>
        <taxon>Spiralia</taxon>
        <taxon>Lophotrochozoa</taxon>
        <taxon>Mollusca</taxon>
        <taxon>Gastropoda</taxon>
        <taxon>Patellogastropoda</taxon>
        <taxon>Patelloidea</taxon>
        <taxon>Patellidae</taxon>
        <taxon>Patella</taxon>
    </lineage>
</organism>
<comment type="caution">
    <text evidence="2">The sequence shown here is derived from an EMBL/GenBank/DDBJ whole genome shotgun (WGS) entry which is preliminary data.</text>
</comment>
<feature type="region of interest" description="Disordered" evidence="1">
    <location>
        <begin position="396"/>
        <end position="456"/>
    </location>
</feature>
<dbReference type="AlphaFoldDB" id="A0AAN8JWG4"/>
<dbReference type="Proteomes" id="UP001347796">
    <property type="component" value="Unassembled WGS sequence"/>
</dbReference>
<feature type="region of interest" description="Disordered" evidence="1">
    <location>
        <begin position="515"/>
        <end position="570"/>
    </location>
</feature>
<evidence type="ECO:0000313" key="2">
    <source>
        <dbReference type="EMBL" id="KAK6183789.1"/>
    </source>
</evidence>
<feature type="region of interest" description="Disordered" evidence="1">
    <location>
        <begin position="336"/>
        <end position="365"/>
    </location>
</feature>